<dbReference type="Gene3D" id="3.40.430.10">
    <property type="entry name" value="Dihydrofolate Reductase, subunit A"/>
    <property type="match status" value="1"/>
</dbReference>
<dbReference type="Proteomes" id="UP001595859">
    <property type="component" value="Unassembled WGS sequence"/>
</dbReference>
<protein>
    <submittedName>
        <fullName evidence="2">Dihydrofolate reductase family protein</fullName>
    </submittedName>
</protein>
<reference evidence="3" key="1">
    <citation type="journal article" date="2019" name="Int. J. Syst. Evol. Microbiol.">
        <title>The Global Catalogue of Microorganisms (GCM) 10K type strain sequencing project: providing services to taxonomists for standard genome sequencing and annotation.</title>
        <authorList>
            <consortium name="The Broad Institute Genomics Platform"/>
            <consortium name="The Broad Institute Genome Sequencing Center for Infectious Disease"/>
            <person name="Wu L."/>
            <person name="Ma J."/>
        </authorList>
    </citation>
    <scope>NUCLEOTIDE SEQUENCE [LARGE SCALE GENOMIC DNA]</scope>
    <source>
        <strain evidence="3">ZS-22-S1</strain>
    </source>
</reference>
<dbReference type="Pfam" id="PF01872">
    <property type="entry name" value="RibD_C"/>
    <property type="match status" value="1"/>
</dbReference>
<organism evidence="2 3">
    <name type="scientific">Actinophytocola glycyrrhizae</name>
    <dbReference type="NCBI Taxonomy" id="2044873"/>
    <lineage>
        <taxon>Bacteria</taxon>
        <taxon>Bacillati</taxon>
        <taxon>Actinomycetota</taxon>
        <taxon>Actinomycetes</taxon>
        <taxon>Pseudonocardiales</taxon>
        <taxon>Pseudonocardiaceae</taxon>
    </lineage>
</organism>
<evidence type="ECO:0000259" key="1">
    <source>
        <dbReference type="Pfam" id="PF01872"/>
    </source>
</evidence>
<accession>A0ABV9RZZ6</accession>
<proteinExistence type="predicted"/>
<sequence>MAELAVTESVTLDGVMQAPGRPDEDTRDGFTAGGWAAPYMDQVAMEQAGKGMATTSALLFGRRTYLDFHGFWPKQTDGNPFTAMLDETPKYVLSRTLTGLPWRNSTLLTSVDEVAALKERLSGSIAVLGSGALVASLGALVDSYTLLIHPLALGTGRRLTLPAGAFELVSSVPTGTGVLIATYVRTTP</sequence>
<gene>
    <name evidence="2" type="ORF">ACFPCV_10245</name>
</gene>
<dbReference type="EMBL" id="JBHSIS010000004">
    <property type="protein sequence ID" value="MFC4853885.1"/>
    <property type="molecule type" value="Genomic_DNA"/>
</dbReference>
<feature type="domain" description="Bacterial bifunctional deaminase-reductase C-terminal" evidence="1">
    <location>
        <begin position="5"/>
        <end position="179"/>
    </location>
</feature>
<dbReference type="InterPro" id="IPR024072">
    <property type="entry name" value="DHFR-like_dom_sf"/>
</dbReference>
<dbReference type="InterPro" id="IPR002734">
    <property type="entry name" value="RibDG_C"/>
</dbReference>
<comment type="caution">
    <text evidence="2">The sequence shown here is derived from an EMBL/GenBank/DDBJ whole genome shotgun (WGS) entry which is preliminary data.</text>
</comment>
<dbReference type="RefSeq" id="WP_378055846.1">
    <property type="nucleotide sequence ID" value="NZ_JBHSIS010000004.1"/>
</dbReference>
<evidence type="ECO:0000313" key="3">
    <source>
        <dbReference type="Proteomes" id="UP001595859"/>
    </source>
</evidence>
<evidence type="ECO:0000313" key="2">
    <source>
        <dbReference type="EMBL" id="MFC4853885.1"/>
    </source>
</evidence>
<name>A0ABV9RZZ6_9PSEU</name>
<keyword evidence="3" id="KW-1185">Reference proteome</keyword>
<dbReference type="SUPFAM" id="SSF53597">
    <property type="entry name" value="Dihydrofolate reductase-like"/>
    <property type="match status" value="1"/>
</dbReference>